<evidence type="ECO:0000313" key="2">
    <source>
        <dbReference type="Proteomes" id="UP001153328"/>
    </source>
</evidence>
<dbReference type="AlphaFoldDB" id="A0A9W4H3F2"/>
<organism evidence="1 2">
    <name type="scientific">Actinacidiphila bryophytorum</name>
    <dbReference type="NCBI Taxonomy" id="1436133"/>
    <lineage>
        <taxon>Bacteria</taxon>
        <taxon>Bacillati</taxon>
        <taxon>Actinomycetota</taxon>
        <taxon>Actinomycetes</taxon>
        <taxon>Kitasatosporales</taxon>
        <taxon>Streptomycetaceae</taxon>
        <taxon>Actinacidiphila</taxon>
    </lineage>
</organism>
<protein>
    <submittedName>
        <fullName evidence="1">Uncharacterized protein</fullName>
    </submittedName>
</protein>
<evidence type="ECO:0000313" key="1">
    <source>
        <dbReference type="EMBL" id="CAG7647480.1"/>
    </source>
</evidence>
<proteinExistence type="predicted"/>
<comment type="caution">
    <text evidence="1">The sequence shown here is derived from an EMBL/GenBank/DDBJ whole genome shotgun (WGS) entry which is preliminary data.</text>
</comment>
<accession>A0A9W4H3F2</accession>
<sequence>MLRAPDALFPHEAEELRAEAGAFIGLLRQHR</sequence>
<reference evidence="1" key="1">
    <citation type="submission" date="2021-06" db="EMBL/GenBank/DDBJ databases">
        <authorList>
            <person name="Arsene-Ploetze F."/>
        </authorList>
    </citation>
    <scope>NUCLEOTIDE SEQUENCE</scope>
    <source>
        <strain evidence="1">SBRY1</strain>
    </source>
</reference>
<name>A0A9W4H3F2_9ACTN</name>
<dbReference type="EMBL" id="CAJVAX010000018">
    <property type="protein sequence ID" value="CAG7647480.1"/>
    <property type="molecule type" value="Genomic_DNA"/>
</dbReference>
<keyword evidence="2" id="KW-1185">Reference proteome</keyword>
<gene>
    <name evidence="1" type="ORF">SBRY_40678</name>
</gene>
<dbReference type="Proteomes" id="UP001153328">
    <property type="component" value="Unassembled WGS sequence"/>
</dbReference>